<dbReference type="GO" id="GO:0016020">
    <property type="term" value="C:membrane"/>
    <property type="evidence" value="ECO:0007669"/>
    <property type="project" value="UniProtKB-SubCell"/>
</dbReference>
<evidence type="ECO:0000256" key="5">
    <source>
        <dbReference type="ARBA" id="ARBA00023180"/>
    </source>
</evidence>
<dbReference type="InterPro" id="IPR013783">
    <property type="entry name" value="Ig-like_fold"/>
</dbReference>
<dbReference type="InterPro" id="IPR003599">
    <property type="entry name" value="Ig_sub"/>
</dbReference>
<dbReference type="InterPro" id="IPR036179">
    <property type="entry name" value="Ig-like_dom_sf"/>
</dbReference>
<dbReference type="InterPro" id="IPR000483">
    <property type="entry name" value="Cys-rich_flank_reg_C"/>
</dbReference>
<dbReference type="Gene3D" id="2.60.40.10">
    <property type="entry name" value="Immunoglobulins"/>
    <property type="match status" value="1"/>
</dbReference>
<dbReference type="SMART" id="SM00082">
    <property type="entry name" value="LRRCT"/>
    <property type="match status" value="1"/>
</dbReference>
<dbReference type="GO" id="GO:0071944">
    <property type="term" value="C:cell periphery"/>
    <property type="evidence" value="ECO:0007669"/>
    <property type="project" value="UniProtKB-ARBA"/>
</dbReference>
<feature type="compositionally biased region" description="Basic and acidic residues" evidence="6">
    <location>
        <begin position="723"/>
        <end position="742"/>
    </location>
</feature>
<keyword evidence="10" id="KW-1185">Reference proteome</keyword>
<dbReference type="Pfam" id="PF13855">
    <property type="entry name" value="LRR_8"/>
    <property type="match status" value="1"/>
</dbReference>
<dbReference type="VEuPathDB" id="VectorBase:PPAI010857"/>
<accession>A0A1B0EZX2</accession>
<dbReference type="InterPro" id="IPR007110">
    <property type="entry name" value="Ig-like_dom"/>
</dbReference>
<dbReference type="PANTHER" id="PTHR45842">
    <property type="entry name" value="SYNAPTIC ADHESION-LIKE MOLECULE SALM"/>
    <property type="match status" value="1"/>
</dbReference>
<feature type="chain" id="PRO_5043422188" evidence="8">
    <location>
        <begin position="21"/>
        <end position="762"/>
    </location>
</feature>
<dbReference type="SUPFAM" id="SSF52058">
    <property type="entry name" value="L domain-like"/>
    <property type="match status" value="1"/>
</dbReference>
<dbReference type="PROSITE" id="PS50835">
    <property type="entry name" value="IG_LIKE"/>
    <property type="match status" value="1"/>
</dbReference>
<dbReference type="FunFam" id="3.80.10.10:FF:000082">
    <property type="entry name" value="Leucine-rich repeat-containing 24"/>
    <property type="match status" value="1"/>
</dbReference>
<keyword evidence="3" id="KW-0677">Repeat</keyword>
<reference evidence="9" key="1">
    <citation type="submission" date="2022-08" db="UniProtKB">
        <authorList>
            <consortium name="EnsemblMetazoa"/>
        </authorList>
    </citation>
    <scope>IDENTIFICATION</scope>
    <source>
        <strain evidence="9">Israel</strain>
    </source>
</reference>
<evidence type="ECO:0000313" key="10">
    <source>
        <dbReference type="Proteomes" id="UP000092462"/>
    </source>
</evidence>
<keyword evidence="1" id="KW-0433">Leucine-rich repeat</keyword>
<dbReference type="SMART" id="SM00409">
    <property type="entry name" value="IG"/>
    <property type="match status" value="1"/>
</dbReference>
<evidence type="ECO:0000256" key="7">
    <source>
        <dbReference type="SAM" id="Phobius"/>
    </source>
</evidence>
<dbReference type="Gene3D" id="3.80.10.10">
    <property type="entry name" value="Ribonuclease Inhibitor"/>
    <property type="match status" value="2"/>
</dbReference>
<keyword evidence="7" id="KW-0472">Membrane</keyword>
<feature type="compositionally biased region" description="Polar residues" evidence="6">
    <location>
        <begin position="433"/>
        <end position="447"/>
    </location>
</feature>
<keyword evidence="5" id="KW-0325">Glycoprotein</keyword>
<keyword evidence="7" id="KW-1133">Transmembrane helix</keyword>
<dbReference type="SUPFAM" id="SSF48726">
    <property type="entry name" value="Immunoglobulin"/>
    <property type="match status" value="1"/>
</dbReference>
<feature type="compositionally biased region" description="Acidic residues" evidence="6">
    <location>
        <begin position="712"/>
        <end position="722"/>
    </location>
</feature>
<dbReference type="InterPro" id="IPR013098">
    <property type="entry name" value="Ig_I-set"/>
</dbReference>
<dbReference type="InterPro" id="IPR001611">
    <property type="entry name" value="Leu-rich_rpt"/>
</dbReference>
<keyword evidence="7" id="KW-0812">Transmembrane</keyword>
<evidence type="ECO:0000256" key="3">
    <source>
        <dbReference type="ARBA" id="ARBA00022737"/>
    </source>
</evidence>
<dbReference type="PANTHER" id="PTHR45842:SF22">
    <property type="entry name" value="INSULIN-LIKE GROWTH FACTOR-BINDING PROTEIN COMPLEX ACID LABILE SUBUNIT ISOFORM X1"/>
    <property type="match status" value="1"/>
</dbReference>
<dbReference type="InterPro" id="IPR032675">
    <property type="entry name" value="LRR_dom_sf"/>
</dbReference>
<feature type="signal peptide" evidence="8">
    <location>
        <begin position="1"/>
        <end position="20"/>
    </location>
</feature>
<dbReference type="Proteomes" id="UP000092462">
    <property type="component" value="Unassembled WGS sequence"/>
</dbReference>
<dbReference type="PROSITE" id="PS51450">
    <property type="entry name" value="LRR"/>
    <property type="match status" value="1"/>
</dbReference>
<dbReference type="InterPro" id="IPR050467">
    <property type="entry name" value="LRFN"/>
</dbReference>
<dbReference type="AlphaFoldDB" id="A0A1B0EZX2"/>
<evidence type="ECO:0000256" key="8">
    <source>
        <dbReference type="SAM" id="SignalP"/>
    </source>
</evidence>
<keyword evidence="2 8" id="KW-0732">Signal</keyword>
<dbReference type="VEuPathDB" id="VectorBase:PPAPM1_002843"/>
<dbReference type="SMART" id="SM00369">
    <property type="entry name" value="LRR_TYP"/>
    <property type="match status" value="5"/>
</dbReference>
<feature type="region of interest" description="Disordered" evidence="6">
    <location>
        <begin position="477"/>
        <end position="499"/>
    </location>
</feature>
<feature type="compositionally biased region" description="Acidic residues" evidence="6">
    <location>
        <begin position="749"/>
        <end position="762"/>
    </location>
</feature>
<dbReference type="InterPro" id="IPR003591">
    <property type="entry name" value="Leu-rich_rpt_typical-subtyp"/>
</dbReference>
<dbReference type="Pfam" id="PF07679">
    <property type="entry name" value="I-set"/>
    <property type="match status" value="1"/>
</dbReference>
<evidence type="ECO:0000256" key="2">
    <source>
        <dbReference type="ARBA" id="ARBA00022729"/>
    </source>
</evidence>
<dbReference type="EMBL" id="AJVK01001742">
    <property type="status" value="NOT_ANNOTATED_CDS"/>
    <property type="molecule type" value="Genomic_DNA"/>
</dbReference>
<protein>
    <submittedName>
        <fullName evidence="9">Uncharacterized protein</fullName>
    </submittedName>
</protein>
<dbReference type="SMART" id="SM00408">
    <property type="entry name" value="IGc2"/>
    <property type="match status" value="1"/>
</dbReference>
<evidence type="ECO:0000313" key="9">
    <source>
        <dbReference type="EnsemblMetazoa" id="PPAI010857-PA"/>
    </source>
</evidence>
<name>A0A1B0EZX2_PHLPP</name>
<feature type="region of interest" description="Disordered" evidence="6">
    <location>
        <begin position="433"/>
        <end position="458"/>
    </location>
</feature>
<feature type="transmembrane region" description="Helical" evidence="7">
    <location>
        <begin position="379"/>
        <end position="404"/>
    </location>
</feature>
<proteinExistence type="predicted"/>
<feature type="region of interest" description="Disordered" evidence="6">
    <location>
        <begin position="691"/>
        <end position="762"/>
    </location>
</feature>
<dbReference type="EnsemblMetazoa" id="PPAI010857-RA">
    <property type="protein sequence ID" value="PPAI010857-PA"/>
    <property type="gene ID" value="PPAI010857"/>
</dbReference>
<evidence type="ECO:0000256" key="6">
    <source>
        <dbReference type="SAM" id="MobiDB-lite"/>
    </source>
</evidence>
<evidence type="ECO:0000256" key="4">
    <source>
        <dbReference type="ARBA" id="ARBA00023157"/>
    </source>
</evidence>
<sequence length="762" mass="85812">MKWILVFILFLCYIIRRIMSSCPSEVCICKWKGGKQTVECGGRNLLNLPERMDPGTQVLNFSGNSLTNLPAERFLRMELINLQKIYLSRNHIMKVHSRAFKGLTNLVELDLSENMLTSVPTETFQDYSSLMRLSLSRNPIRELKTASFRHLSYLTTLELSHCQIEMVENEAFIGMDNLEWLRLDGNRMHTIQGDNILPTSLHGIDLHGNQWRCDCHLIDIHSWLMSTNVPQIEDPVCASPVRLMGVPIKSVSTEELACLPHITPTTLYLEIAEGRNVSLYCKITSIPESTVSWWFQGQILQNESMVTNNLHLYYYIDEGIEEKRSDLFIYNANAENNGTFACLAENAAGRSQANYTIRVIVKEKQVVEDATVLTDEHLYMMYSIGGGAGGILFIIGCIIICRYVRRSKVPNDIRINEVNLDTSPTENQVLKTHTNHDISSPDPNTINKHGINGGVAPNGTIKSSTALLITDDNFMRRVDSPQSGGNTGRTCGAADPNPDLINDAESKGQMCNDARLNASRMACLPSVRSVNRDMYYDTDVHLNPINLFSAHGDCPKVTMVPPEKILQVTEFSRFGTMPHPSRVKMHTYTPLRYSQEAEFLKQSEQRTFDMYTPPPNLRCTVDGYPYGTQMVAYKTNDSHFPSPPEPFKNDSTLCNPLVSYNAWYTTSPQPWPPCLPAYQIKVKACDMTEKRSASAQTIPPPEVPECTAPETIAEDPSEEAEERAEAQMKRDTDSECGEEKLKHFPLADSPDEGYEDMSQEGM</sequence>
<dbReference type="InterPro" id="IPR003598">
    <property type="entry name" value="Ig_sub2"/>
</dbReference>
<organism evidence="9 10">
    <name type="scientific">Phlebotomus papatasi</name>
    <name type="common">Sandfly</name>
    <dbReference type="NCBI Taxonomy" id="29031"/>
    <lineage>
        <taxon>Eukaryota</taxon>
        <taxon>Metazoa</taxon>
        <taxon>Ecdysozoa</taxon>
        <taxon>Arthropoda</taxon>
        <taxon>Hexapoda</taxon>
        <taxon>Insecta</taxon>
        <taxon>Pterygota</taxon>
        <taxon>Neoptera</taxon>
        <taxon>Endopterygota</taxon>
        <taxon>Diptera</taxon>
        <taxon>Nematocera</taxon>
        <taxon>Psychodoidea</taxon>
        <taxon>Psychodidae</taxon>
        <taxon>Phlebotomus</taxon>
        <taxon>Phlebotomus</taxon>
    </lineage>
</organism>
<keyword evidence="4" id="KW-1015">Disulfide bond</keyword>
<evidence type="ECO:0000256" key="1">
    <source>
        <dbReference type="ARBA" id="ARBA00022614"/>
    </source>
</evidence>